<evidence type="ECO:0000313" key="8">
    <source>
        <dbReference type="Proteomes" id="UP000283523"/>
    </source>
</evidence>
<dbReference type="GO" id="GO:0071500">
    <property type="term" value="P:cellular response to nitrosative stress"/>
    <property type="evidence" value="ECO:0007669"/>
    <property type="project" value="TreeGrafter"/>
</dbReference>
<evidence type="ECO:0000259" key="6">
    <source>
        <dbReference type="PROSITE" id="PS01033"/>
    </source>
</evidence>
<dbReference type="GO" id="GO:0071949">
    <property type="term" value="F:FAD binding"/>
    <property type="evidence" value="ECO:0007669"/>
    <property type="project" value="TreeGrafter"/>
</dbReference>
<dbReference type="Proteomes" id="UP000283523">
    <property type="component" value="Unassembled WGS sequence"/>
</dbReference>
<dbReference type="InterPro" id="IPR009050">
    <property type="entry name" value="Globin-like_sf"/>
</dbReference>
<reference evidence="7 8" key="1">
    <citation type="submission" date="2018-08" db="EMBL/GenBank/DDBJ databases">
        <title>Fibrisoma montanum sp. nov., isolated from Danxia mountain soil.</title>
        <authorList>
            <person name="Huang Y."/>
        </authorList>
    </citation>
    <scope>NUCLEOTIDE SEQUENCE [LARGE SCALE GENOMIC DNA]</scope>
    <source>
        <strain evidence="7 8">HYT19</strain>
    </source>
</reference>
<dbReference type="AlphaFoldDB" id="A0A418MK32"/>
<evidence type="ECO:0000256" key="1">
    <source>
        <dbReference type="ARBA" id="ARBA00022617"/>
    </source>
</evidence>
<feature type="domain" description="Globin" evidence="6">
    <location>
        <begin position="1"/>
        <end position="137"/>
    </location>
</feature>
<evidence type="ECO:0000256" key="4">
    <source>
        <dbReference type="ARBA" id="ARBA00023004"/>
    </source>
</evidence>
<dbReference type="GO" id="GO:0019825">
    <property type="term" value="F:oxygen binding"/>
    <property type="evidence" value="ECO:0007669"/>
    <property type="project" value="InterPro"/>
</dbReference>
<dbReference type="GO" id="GO:0005344">
    <property type="term" value="F:oxygen carrier activity"/>
    <property type="evidence" value="ECO:0007669"/>
    <property type="project" value="UniProtKB-KW"/>
</dbReference>
<dbReference type="GO" id="GO:0046210">
    <property type="term" value="P:nitric oxide catabolic process"/>
    <property type="evidence" value="ECO:0007669"/>
    <property type="project" value="TreeGrafter"/>
</dbReference>
<keyword evidence="1 5" id="KW-0349">Heme</keyword>
<organism evidence="7 8">
    <name type="scientific">Fibrisoma montanum</name>
    <dbReference type="NCBI Taxonomy" id="2305895"/>
    <lineage>
        <taxon>Bacteria</taxon>
        <taxon>Pseudomonadati</taxon>
        <taxon>Bacteroidota</taxon>
        <taxon>Cytophagia</taxon>
        <taxon>Cytophagales</taxon>
        <taxon>Spirosomataceae</taxon>
        <taxon>Fibrisoma</taxon>
    </lineage>
</organism>
<protein>
    <recommendedName>
        <fullName evidence="6">Globin domain-containing protein</fullName>
    </recommendedName>
</protein>
<keyword evidence="2 5" id="KW-0561">Oxygen transport</keyword>
<dbReference type="OrthoDB" id="9801223at2"/>
<gene>
    <name evidence="7" type="ORF">DYU11_05555</name>
</gene>
<accession>A0A418MK32</accession>
<dbReference type="RefSeq" id="WP_119666602.1">
    <property type="nucleotide sequence ID" value="NZ_QXED01000001.1"/>
</dbReference>
<dbReference type="InterPro" id="IPR000971">
    <property type="entry name" value="Globin"/>
</dbReference>
<evidence type="ECO:0000256" key="2">
    <source>
        <dbReference type="ARBA" id="ARBA00022621"/>
    </source>
</evidence>
<dbReference type="GO" id="GO:0008941">
    <property type="term" value="F:nitric oxide dioxygenase NAD(P)H activity"/>
    <property type="evidence" value="ECO:0007669"/>
    <property type="project" value="TreeGrafter"/>
</dbReference>
<comment type="similarity">
    <text evidence="5">Belongs to the globin family.</text>
</comment>
<dbReference type="GO" id="GO:0046872">
    <property type="term" value="F:metal ion binding"/>
    <property type="evidence" value="ECO:0007669"/>
    <property type="project" value="UniProtKB-KW"/>
</dbReference>
<keyword evidence="5" id="KW-0813">Transport</keyword>
<dbReference type="EMBL" id="QXED01000001">
    <property type="protein sequence ID" value="RIV27764.1"/>
    <property type="molecule type" value="Genomic_DNA"/>
</dbReference>
<dbReference type="InterPro" id="IPR012292">
    <property type="entry name" value="Globin/Proto"/>
</dbReference>
<proteinExistence type="inferred from homology"/>
<name>A0A418MK32_9BACT</name>
<evidence type="ECO:0000256" key="5">
    <source>
        <dbReference type="RuleBase" id="RU000356"/>
    </source>
</evidence>
<keyword evidence="8" id="KW-1185">Reference proteome</keyword>
<evidence type="ECO:0000256" key="3">
    <source>
        <dbReference type="ARBA" id="ARBA00022723"/>
    </source>
</evidence>
<keyword evidence="3" id="KW-0479">Metal-binding</keyword>
<dbReference type="Gene3D" id="1.10.490.10">
    <property type="entry name" value="Globins"/>
    <property type="match status" value="1"/>
</dbReference>
<comment type="caution">
    <text evidence="7">The sequence shown here is derived from an EMBL/GenBank/DDBJ whole genome shotgun (WGS) entry which is preliminary data.</text>
</comment>
<dbReference type="PANTHER" id="PTHR43396:SF3">
    <property type="entry name" value="FLAVOHEMOPROTEIN"/>
    <property type="match status" value="1"/>
</dbReference>
<dbReference type="PANTHER" id="PTHR43396">
    <property type="entry name" value="FLAVOHEMOPROTEIN"/>
    <property type="match status" value="1"/>
</dbReference>
<dbReference type="SUPFAM" id="SSF46458">
    <property type="entry name" value="Globin-like"/>
    <property type="match status" value="1"/>
</dbReference>
<sequence length="140" mass="16299">MDARQILIIKHSWSYILLQSGQMEQMSALFYKTLFLDFPALKTLFHNDLAAQTRKFTDMMTFLVAHLQFPDELEGEMRALAQRHVAYGVHAVDYDLVGSVLLKTLARLLSERWTLELQTAWQTLYQTLSNAMQYNARQIL</sequence>
<dbReference type="GO" id="GO:0020037">
    <property type="term" value="F:heme binding"/>
    <property type="evidence" value="ECO:0007669"/>
    <property type="project" value="InterPro"/>
</dbReference>
<dbReference type="PROSITE" id="PS01033">
    <property type="entry name" value="GLOBIN"/>
    <property type="match status" value="1"/>
</dbReference>
<keyword evidence="4" id="KW-0408">Iron</keyword>
<evidence type="ECO:0000313" key="7">
    <source>
        <dbReference type="EMBL" id="RIV27764.1"/>
    </source>
</evidence>
<dbReference type="Pfam" id="PF00042">
    <property type="entry name" value="Globin"/>
    <property type="match status" value="1"/>
</dbReference>